<evidence type="ECO:0000313" key="4">
    <source>
        <dbReference type="EMBL" id="TRY12399.1"/>
    </source>
</evidence>
<dbReference type="RefSeq" id="WP_144042120.1">
    <property type="nucleotide sequence ID" value="NZ_BMPL01000034.1"/>
</dbReference>
<proteinExistence type="predicted"/>
<keyword evidence="4" id="KW-0645">Protease</keyword>
<dbReference type="InterPro" id="IPR018114">
    <property type="entry name" value="TRYPSIN_HIS"/>
</dbReference>
<evidence type="ECO:0000313" key="5">
    <source>
        <dbReference type="Proteomes" id="UP000318126"/>
    </source>
</evidence>
<dbReference type="SUPFAM" id="SSF50494">
    <property type="entry name" value="Trypsin-like serine proteases"/>
    <property type="match status" value="1"/>
</dbReference>
<comment type="caution">
    <text evidence="4">The sequence shown here is derived from an EMBL/GenBank/DDBJ whole genome shotgun (WGS) entry which is preliminary data.</text>
</comment>
<name>A0A553JIW5_SHEHA</name>
<keyword evidence="5" id="KW-1185">Reference proteome</keyword>
<evidence type="ECO:0000256" key="1">
    <source>
        <dbReference type="ARBA" id="ARBA00022729"/>
    </source>
</evidence>
<dbReference type="InterPro" id="IPR043504">
    <property type="entry name" value="Peptidase_S1_PA_chymotrypsin"/>
</dbReference>
<accession>A0A553JIW5</accession>
<dbReference type="EMBL" id="VKGK01000034">
    <property type="protein sequence ID" value="TRY12399.1"/>
    <property type="molecule type" value="Genomic_DNA"/>
</dbReference>
<feature type="domain" description="Peptidase S1" evidence="3">
    <location>
        <begin position="153"/>
        <end position="325"/>
    </location>
</feature>
<dbReference type="AlphaFoldDB" id="A0A553JIW5"/>
<organism evidence="4 5">
    <name type="scientific">Shewanella hanedai</name>
    <name type="common">Alteromonas hanedai</name>
    <dbReference type="NCBI Taxonomy" id="25"/>
    <lineage>
        <taxon>Bacteria</taxon>
        <taxon>Pseudomonadati</taxon>
        <taxon>Pseudomonadota</taxon>
        <taxon>Gammaproteobacteria</taxon>
        <taxon>Alteromonadales</taxon>
        <taxon>Shewanellaceae</taxon>
        <taxon>Shewanella</taxon>
    </lineage>
</organism>
<keyword evidence="1 2" id="KW-0732">Signal</keyword>
<evidence type="ECO:0000259" key="3">
    <source>
        <dbReference type="Pfam" id="PF00089"/>
    </source>
</evidence>
<evidence type="ECO:0000256" key="2">
    <source>
        <dbReference type="SAM" id="SignalP"/>
    </source>
</evidence>
<dbReference type="InterPro" id="IPR001254">
    <property type="entry name" value="Trypsin_dom"/>
</dbReference>
<sequence length="364" mass="39360">MKFNHKVIIFSCAGIYMPLLFGSGMASADTSLVNTSLINKSEVMEVSAPKNVGALINKQLNMDQATPMEWPEYVDTKGAHEESISVGSGFGDSQLAPTGANDDAKALYPEAWQALEDMIITEEYTTSDYDAKSSAKPDLYTGYPANKYSQSWKYHPWRTMGKLYFNTPSGGSSYCSASMLKNNVLVTAAHCVYSRGSGWHSNLVFAPGERYGNKPYGQYNWGGAIVLTNWINVGSRQYDLALVRLSGNPNGMVGNLGYAYGQAFEQSLFSFGYPGNLGSGQYSNTCAAESFKDDTDAIGMGCNMTYGASGGPWVRSWSPYVSGGNQVNSVVSGPSRRGTFGKSIVGPRFTSNNFKVLCTSYGCL</sequence>
<dbReference type="PANTHER" id="PTHR15462">
    <property type="entry name" value="SERINE PROTEASE"/>
    <property type="match status" value="1"/>
</dbReference>
<keyword evidence="4" id="KW-0378">Hydrolase</keyword>
<dbReference type="GO" id="GO:0004252">
    <property type="term" value="F:serine-type endopeptidase activity"/>
    <property type="evidence" value="ECO:0007669"/>
    <property type="project" value="InterPro"/>
</dbReference>
<dbReference type="GO" id="GO:0006508">
    <property type="term" value="P:proteolysis"/>
    <property type="evidence" value="ECO:0007669"/>
    <property type="project" value="UniProtKB-KW"/>
</dbReference>
<gene>
    <name evidence="4" type="ORF">FN961_20955</name>
</gene>
<dbReference type="InterPro" id="IPR009003">
    <property type="entry name" value="Peptidase_S1_PA"/>
</dbReference>
<dbReference type="Pfam" id="PF00089">
    <property type="entry name" value="Trypsin"/>
    <property type="match status" value="1"/>
</dbReference>
<reference evidence="5" key="1">
    <citation type="submission" date="2019-07" db="EMBL/GenBank/DDBJ databases">
        <title>Shewanella sp. YLB-08 draft genomic sequence.</title>
        <authorList>
            <person name="Yu L."/>
        </authorList>
    </citation>
    <scope>NUCLEOTIDE SEQUENCE [LARGE SCALE GENOMIC DNA]</scope>
    <source>
        <strain evidence="5">JCM 20706</strain>
    </source>
</reference>
<dbReference type="OrthoDB" id="8392384at2"/>
<protein>
    <submittedName>
        <fullName evidence="4">Trypsin-like serine protease</fullName>
    </submittedName>
</protein>
<feature type="signal peptide" evidence="2">
    <location>
        <begin position="1"/>
        <end position="28"/>
    </location>
</feature>
<feature type="chain" id="PRO_5021789105" evidence="2">
    <location>
        <begin position="29"/>
        <end position="364"/>
    </location>
</feature>
<dbReference type="PROSITE" id="PS00134">
    <property type="entry name" value="TRYPSIN_HIS"/>
    <property type="match status" value="1"/>
</dbReference>
<dbReference type="InterPro" id="IPR050966">
    <property type="entry name" value="Glutamyl_endopeptidase"/>
</dbReference>
<dbReference type="Proteomes" id="UP000318126">
    <property type="component" value="Unassembled WGS sequence"/>
</dbReference>
<dbReference type="Gene3D" id="2.40.10.10">
    <property type="entry name" value="Trypsin-like serine proteases"/>
    <property type="match status" value="2"/>
</dbReference>